<evidence type="ECO:0000256" key="2">
    <source>
        <dbReference type="ARBA" id="ARBA00022475"/>
    </source>
</evidence>
<keyword evidence="5 10" id="KW-0552">Olfaction</keyword>
<feature type="transmembrane region" description="Helical" evidence="10">
    <location>
        <begin position="293"/>
        <end position="313"/>
    </location>
</feature>
<dbReference type="PANTHER" id="PTHR21137:SF35">
    <property type="entry name" value="ODORANT RECEPTOR 19A-RELATED"/>
    <property type="match status" value="1"/>
</dbReference>
<feature type="transmembrane region" description="Helical" evidence="10">
    <location>
        <begin position="262"/>
        <end position="281"/>
    </location>
</feature>
<feature type="transmembrane region" description="Helical" evidence="10">
    <location>
        <begin position="62"/>
        <end position="83"/>
    </location>
</feature>
<keyword evidence="8 10" id="KW-0675">Receptor</keyword>
<comment type="subcellular location">
    <subcellularLocation>
        <location evidence="1 10">Cell membrane</location>
        <topology evidence="1 10">Multi-pass membrane protein</topology>
    </subcellularLocation>
</comment>
<feature type="transmembrane region" description="Helical" evidence="10">
    <location>
        <begin position="358"/>
        <end position="383"/>
    </location>
</feature>
<evidence type="ECO:0000256" key="4">
    <source>
        <dbReference type="ARBA" id="ARBA00022692"/>
    </source>
</evidence>
<keyword evidence="6 10" id="KW-1133">Transmembrane helix</keyword>
<feature type="transmembrane region" description="Helical" evidence="10">
    <location>
        <begin position="32"/>
        <end position="50"/>
    </location>
</feature>
<keyword evidence="9 10" id="KW-0807">Transducer</keyword>
<evidence type="ECO:0000256" key="9">
    <source>
        <dbReference type="ARBA" id="ARBA00023224"/>
    </source>
</evidence>
<reference evidence="11 12" key="1">
    <citation type="submission" date="2024-08" db="EMBL/GenBank/DDBJ databases">
        <authorList>
            <person name="Will J Nash"/>
            <person name="Angela Man"/>
            <person name="Seanna McTaggart"/>
            <person name="Kendall Baker"/>
            <person name="Tom Barker"/>
            <person name="Leah Catchpole"/>
            <person name="Alex Durrant"/>
            <person name="Karim Gharbi"/>
            <person name="Naomi Irish"/>
            <person name="Gemy Kaithakottil"/>
            <person name="Debby Ku"/>
            <person name="Aaliyah Providence"/>
            <person name="Felix Shaw"/>
            <person name="David Swarbreck"/>
            <person name="Chris Watkins"/>
            <person name="Ann M. McCartney"/>
            <person name="Giulio Formenti"/>
            <person name="Alice Mouton"/>
            <person name="Noel Vella"/>
            <person name="Bjorn M von Reumont"/>
            <person name="Adriana Vella"/>
            <person name="Wilfried Haerty"/>
        </authorList>
    </citation>
    <scope>NUCLEOTIDE SEQUENCE [LARGE SCALE GENOMIC DNA]</scope>
</reference>
<evidence type="ECO:0000256" key="7">
    <source>
        <dbReference type="ARBA" id="ARBA00023136"/>
    </source>
</evidence>
<organism evidence="11 12">
    <name type="scientific">Xylocopa violacea</name>
    <name type="common">Violet carpenter bee</name>
    <name type="synonym">Apis violacea</name>
    <dbReference type="NCBI Taxonomy" id="135666"/>
    <lineage>
        <taxon>Eukaryota</taxon>
        <taxon>Metazoa</taxon>
        <taxon>Ecdysozoa</taxon>
        <taxon>Arthropoda</taxon>
        <taxon>Hexapoda</taxon>
        <taxon>Insecta</taxon>
        <taxon>Pterygota</taxon>
        <taxon>Neoptera</taxon>
        <taxon>Endopterygota</taxon>
        <taxon>Hymenoptera</taxon>
        <taxon>Apocrita</taxon>
        <taxon>Aculeata</taxon>
        <taxon>Apoidea</taxon>
        <taxon>Anthophila</taxon>
        <taxon>Apidae</taxon>
        <taxon>Xylocopa</taxon>
        <taxon>Xylocopa</taxon>
    </lineage>
</organism>
<keyword evidence="12" id="KW-1185">Reference proteome</keyword>
<keyword evidence="7 10" id="KW-0472">Membrane</keyword>
<feature type="transmembrane region" description="Helical" evidence="10">
    <location>
        <begin position="191"/>
        <end position="208"/>
    </location>
</feature>
<dbReference type="Proteomes" id="UP001642520">
    <property type="component" value="Unassembled WGS sequence"/>
</dbReference>
<evidence type="ECO:0000256" key="8">
    <source>
        <dbReference type="ARBA" id="ARBA00023170"/>
    </source>
</evidence>
<comment type="similarity">
    <text evidence="10">Belongs to the insect chemoreceptor superfamily. Heteromeric odorant receptor channel (TC 1.A.69) family.</text>
</comment>
<evidence type="ECO:0000256" key="5">
    <source>
        <dbReference type="ARBA" id="ARBA00022725"/>
    </source>
</evidence>
<comment type="caution">
    <text evidence="11">The sequence shown here is derived from an EMBL/GenBank/DDBJ whole genome shotgun (WGS) entry which is preliminary data.</text>
</comment>
<evidence type="ECO:0000256" key="10">
    <source>
        <dbReference type="RuleBase" id="RU351113"/>
    </source>
</evidence>
<sequence length="384" mass="43713">MAPKTVIARPIEVCLRVIGVWPNSSCKLFQRIFWAIVMGVCTTFQIWYCISYFKTADLPDLLDGLSVTLSNTVTFIKLIIFWLNYRTLYNVLTIVFEDWNNRALTDRNKQFMLDSALISVRISNFLVAIYSLTCILYSVTTMFVSDDTGAQSSSSNRKLLLKMRFPFEATVSPLYEVITVAQFMFEYSVAFMAGMLMALSAALVLHTGSQIDITCQELLEISNTCEEEASRMLKNIIVKHQRIIYLSENINNLFLYTSLAQFLLNTLVICFLGFILVHSLGTEEGPTILAKWFPYYVTVNCEALVLCYTGEYLMSKSESISRAAYDMLWYNLNPRDGRIVLLILARAQMHLKLTAGKFVILCMETFANMLKASASYISILLAMY</sequence>
<keyword evidence="2" id="KW-1003">Cell membrane</keyword>
<accession>A0ABP1NQ22</accession>
<dbReference type="Pfam" id="PF02949">
    <property type="entry name" value="7tm_6"/>
    <property type="match status" value="1"/>
</dbReference>
<evidence type="ECO:0000313" key="12">
    <source>
        <dbReference type="Proteomes" id="UP001642520"/>
    </source>
</evidence>
<evidence type="ECO:0000256" key="6">
    <source>
        <dbReference type="ARBA" id="ARBA00022989"/>
    </source>
</evidence>
<dbReference type="InterPro" id="IPR004117">
    <property type="entry name" value="7tm6_olfct_rcpt"/>
</dbReference>
<dbReference type="EMBL" id="CAXAJV020001292">
    <property type="protein sequence ID" value="CAL7941823.1"/>
    <property type="molecule type" value="Genomic_DNA"/>
</dbReference>
<evidence type="ECO:0000256" key="1">
    <source>
        <dbReference type="ARBA" id="ARBA00004651"/>
    </source>
</evidence>
<keyword evidence="4 10" id="KW-0812">Transmembrane</keyword>
<gene>
    <name evidence="11" type="ORF">XYLVIOL_LOCUS5216</name>
</gene>
<evidence type="ECO:0000256" key="3">
    <source>
        <dbReference type="ARBA" id="ARBA00022606"/>
    </source>
</evidence>
<keyword evidence="3 10" id="KW-0716">Sensory transduction</keyword>
<protein>
    <recommendedName>
        <fullName evidence="10">Odorant receptor</fullName>
    </recommendedName>
</protein>
<name>A0ABP1NQ22_XYLVO</name>
<proteinExistence type="inferred from homology"/>
<dbReference type="PANTHER" id="PTHR21137">
    <property type="entry name" value="ODORANT RECEPTOR"/>
    <property type="match status" value="1"/>
</dbReference>
<evidence type="ECO:0000313" key="11">
    <source>
        <dbReference type="EMBL" id="CAL7941823.1"/>
    </source>
</evidence>
<feature type="transmembrane region" description="Helical" evidence="10">
    <location>
        <begin position="122"/>
        <end position="144"/>
    </location>
</feature>